<dbReference type="SUPFAM" id="SSF46548">
    <property type="entry name" value="alpha-helical ferredoxin"/>
    <property type="match status" value="1"/>
</dbReference>
<dbReference type="SUPFAM" id="SSF51430">
    <property type="entry name" value="NAD(P)-linked oxidoreductase"/>
    <property type="match status" value="1"/>
</dbReference>
<proteinExistence type="predicted"/>
<keyword evidence="6" id="KW-1185">Reference proteome</keyword>
<reference evidence="5" key="1">
    <citation type="journal article" date="2015" name="PeerJ">
        <title>First genomic representation of candidate bacterial phylum KSB3 points to enhanced environmental sensing as a trigger of wastewater bulking.</title>
        <authorList>
            <person name="Sekiguchi Y."/>
            <person name="Ohashi A."/>
            <person name="Parks D.H."/>
            <person name="Yamauchi T."/>
            <person name="Tyson G.W."/>
            <person name="Hugenholtz P."/>
        </authorList>
    </citation>
    <scope>NUCLEOTIDE SEQUENCE [LARGE SCALE GENOMIC DNA]</scope>
</reference>
<evidence type="ECO:0000256" key="2">
    <source>
        <dbReference type="ARBA" id="ARBA00023004"/>
    </source>
</evidence>
<keyword evidence="1" id="KW-0479">Metal-binding</keyword>
<dbReference type="InterPro" id="IPR017896">
    <property type="entry name" value="4Fe4S_Fe-S-bd"/>
</dbReference>
<sequence length="377" mass="42894">MQYRQFGRLDWKVSALGFGAMRLPTIKEGEKTVIDETQAIAMIRDAIDQGVNYVDTAYPYHEGQSEVVVGKALRDGYRDKVKVATKMPCWLVTKPEDFDTFLNEQLAKLQTDHIDFYLLHAVWEERWELMNKMNVFAWAEKAKSDGRIGHLCFSYHAGPALFKEVIDAYDWTMCQIQYNFMNEEVQAGTKGLEYAAQKGIATVIMEPLLGGLIARPPKVIQNIWEEAGKQPVDMALQWLWNKPEVSTVLSGMSTPEQVQQNLDSANRSGVGTLAASDLDLVTRVRDRYRELQAIPCTKCQYCLPCPAGVNIPRNFEMYNEGVAYGDLQLSKALYNWHFQEKERAKSCVACKVCETKCPQQIPISEWMPKVHASLVFQ</sequence>
<dbReference type="InterPro" id="IPR053135">
    <property type="entry name" value="AKR2_Oxidoreductase"/>
</dbReference>
<dbReference type="PROSITE" id="PS00198">
    <property type="entry name" value="4FE4S_FER_1"/>
    <property type="match status" value="1"/>
</dbReference>
<dbReference type="Proteomes" id="UP000030700">
    <property type="component" value="Unassembled WGS sequence"/>
</dbReference>
<feature type="domain" description="4Fe-4S ferredoxin-type" evidence="4">
    <location>
        <begin position="337"/>
        <end position="367"/>
    </location>
</feature>
<dbReference type="Pfam" id="PF00248">
    <property type="entry name" value="Aldo_ket_red"/>
    <property type="match status" value="1"/>
</dbReference>
<evidence type="ECO:0000313" key="6">
    <source>
        <dbReference type="Proteomes" id="UP000030700"/>
    </source>
</evidence>
<dbReference type="InterPro" id="IPR023210">
    <property type="entry name" value="NADP_OxRdtase_dom"/>
</dbReference>
<dbReference type="HOGENOM" id="CLU_023205_3_2_0"/>
<dbReference type="InterPro" id="IPR017900">
    <property type="entry name" value="4Fe4S_Fe_S_CS"/>
</dbReference>
<dbReference type="PANTHER" id="PTHR43312">
    <property type="entry name" value="D-THREO-ALDOSE 1-DEHYDROGENASE"/>
    <property type="match status" value="1"/>
</dbReference>
<keyword evidence="2" id="KW-0408">Iron</keyword>
<protein>
    <submittedName>
        <fullName evidence="5">Aldo/keto reductase</fullName>
    </submittedName>
</protein>
<dbReference type="EMBL" id="DF820459">
    <property type="protein sequence ID" value="GAK52936.1"/>
    <property type="molecule type" value="Genomic_DNA"/>
</dbReference>
<dbReference type="CDD" id="cd19096">
    <property type="entry name" value="AKR_Fe-S_oxidoreductase"/>
    <property type="match status" value="1"/>
</dbReference>
<dbReference type="GO" id="GO:0051536">
    <property type="term" value="F:iron-sulfur cluster binding"/>
    <property type="evidence" value="ECO:0007669"/>
    <property type="project" value="UniProtKB-KW"/>
</dbReference>
<dbReference type="GO" id="GO:0046872">
    <property type="term" value="F:metal ion binding"/>
    <property type="evidence" value="ECO:0007669"/>
    <property type="project" value="UniProtKB-KW"/>
</dbReference>
<dbReference type="Gene3D" id="3.20.20.100">
    <property type="entry name" value="NADP-dependent oxidoreductase domain"/>
    <property type="match status" value="1"/>
</dbReference>
<keyword evidence="3" id="KW-0411">Iron-sulfur</keyword>
<evidence type="ECO:0000313" key="5">
    <source>
        <dbReference type="EMBL" id="GAK52936.1"/>
    </source>
</evidence>
<dbReference type="Pfam" id="PF13187">
    <property type="entry name" value="Fer4_9"/>
    <property type="match status" value="1"/>
</dbReference>
<dbReference type="STRING" id="1499966.U14_04195"/>
<accession>A0A0S6W017</accession>
<evidence type="ECO:0000256" key="1">
    <source>
        <dbReference type="ARBA" id="ARBA00022723"/>
    </source>
</evidence>
<dbReference type="PROSITE" id="PS51379">
    <property type="entry name" value="4FE4S_FER_2"/>
    <property type="match status" value="1"/>
</dbReference>
<evidence type="ECO:0000256" key="3">
    <source>
        <dbReference type="ARBA" id="ARBA00023014"/>
    </source>
</evidence>
<dbReference type="InterPro" id="IPR036812">
    <property type="entry name" value="NAD(P)_OxRdtase_dom_sf"/>
</dbReference>
<gene>
    <name evidence="5" type="ORF">U14_04195</name>
</gene>
<evidence type="ECO:0000259" key="4">
    <source>
        <dbReference type="PROSITE" id="PS51379"/>
    </source>
</evidence>
<name>A0A0S6W017_9BACT</name>
<organism evidence="5">
    <name type="scientific">Candidatus Moduliflexus flocculans</name>
    <dbReference type="NCBI Taxonomy" id="1499966"/>
    <lineage>
        <taxon>Bacteria</taxon>
        <taxon>Candidatus Moduliflexota</taxon>
        <taxon>Candidatus Moduliflexia</taxon>
        <taxon>Candidatus Moduliflexales</taxon>
        <taxon>Candidatus Moduliflexaceae</taxon>
    </lineage>
</organism>
<dbReference type="AlphaFoldDB" id="A0A0S6W017"/>
<dbReference type="PANTHER" id="PTHR43312:SF2">
    <property type="entry name" value="OXIDOREDUCTASE"/>
    <property type="match status" value="1"/>
</dbReference>